<keyword evidence="2" id="KW-1185">Reference proteome</keyword>
<evidence type="ECO:0000313" key="2">
    <source>
        <dbReference type="Proteomes" id="UP000789396"/>
    </source>
</evidence>
<dbReference type="AlphaFoldDB" id="A0A9N9DJJ5"/>
<evidence type="ECO:0000313" key="1">
    <source>
        <dbReference type="EMBL" id="CAG8637644.1"/>
    </source>
</evidence>
<organism evidence="1 2">
    <name type="scientific">Racocetra fulgida</name>
    <dbReference type="NCBI Taxonomy" id="60492"/>
    <lineage>
        <taxon>Eukaryota</taxon>
        <taxon>Fungi</taxon>
        <taxon>Fungi incertae sedis</taxon>
        <taxon>Mucoromycota</taxon>
        <taxon>Glomeromycotina</taxon>
        <taxon>Glomeromycetes</taxon>
        <taxon>Diversisporales</taxon>
        <taxon>Gigasporaceae</taxon>
        <taxon>Racocetra</taxon>
    </lineage>
</organism>
<dbReference type="EMBL" id="CAJVPZ010012214">
    <property type="protein sequence ID" value="CAG8637644.1"/>
    <property type="molecule type" value="Genomic_DNA"/>
</dbReference>
<dbReference type="Proteomes" id="UP000789396">
    <property type="component" value="Unassembled WGS sequence"/>
</dbReference>
<proteinExistence type="predicted"/>
<name>A0A9N9DJJ5_9GLOM</name>
<dbReference type="OrthoDB" id="2410400at2759"/>
<protein>
    <submittedName>
        <fullName evidence="1">488_t:CDS:1</fullName>
    </submittedName>
</protein>
<feature type="non-terminal residue" evidence="1">
    <location>
        <position position="1"/>
    </location>
</feature>
<sequence>RKTTLSLLKQQAFQRKKVHHSNRQAKRNERLYNKTQLIKTIEAYLRILRRQKCNAQADEKIQWFNHLKESAKDANEKDLEIFQLIYSDFNSLKRKSGKSDEEIEWYQRESDFHLQIRLLKNRIEDLKSMLGISTRSYKTVTNERLYLEAMDSTADMDPISGPINTSDIIEIIDDD</sequence>
<comment type="caution">
    <text evidence="1">The sequence shown here is derived from an EMBL/GenBank/DDBJ whole genome shotgun (WGS) entry which is preliminary data.</text>
</comment>
<gene>
    <name evidence="1" type="ORF">RFULGI_LOCUS7960</name>
</gene>
<reference evidence="1" key="1">
    <citation type="submission" date="2021-06" db="EMBL/GenBank/DDBJ databases">
        <authorList>
            <person name="Kallberg Y."/>
            <person name="Tangrot J."/>
            <person name="Rosling A."/>
        </authorList>
    </citation>
    <scope>NUCLEOTIDE SEQUENCE</scope>
    <source>
        <strain evidence="1">IN212</strain>
    </source>
</reference>
<accession>A0A9N9DJJ5</accession>